<organism evidence="2 3">
    <name type="scientific">Micromonospora tarensis</name>
    <dbReference type="NCBI Taxonomy" id="2806100"/>
    <lineage>
        <taxon>Bacteria</taxon>
        <taxon>Bacillati</taxon>
        <taxon>Actinomycetota</taxon>
        <taxon>Actinomycetes</taxon>
        <taxon>Micromonosporales</taxon>
        <taxon>Micromonosporaceae</taxon>
        <taxon>Micromonospora</taxon>
    </lineage>
</organism>
<name>A0ABS1YKB8_9ACTN</name>
<comment type="caution">
    <text evidence="2">The sequence shown here is derived from an EMBL/GenBank/DDBJ whole genome shotgun (WGS) entry which is preliminary data.</text>
</comment>
<gene>
    <name evidence="2" type="ORF">JM949_20675</name>
</gene>
<dbReference type="EMBL" id="JAEVHL010000113">
    <property type="protein sequence ID" value="MBM0277619.1"/>
    <property type="molecule type" value="Genomic_DNA"/>
</dbReference>
<keyword evidence="1" id="KW-0472">Membrane</keyword>
<accession>A0ABS1YKB8</accession>
<evidence type="ECO:0000313" key="3">
    <source>
        <dbReference type="Proteomes" id="UP000622245"/>
    </source>
</evidence>
<keyword evidence="3" id="KW-1185">Reference proteome</keyword>
<proteinExistence type="predicted"/>
<reference evidence="2 3" key="1">
    <citation type="submission" date="2021-01" db="EMBL/GenBank/DDBJ databases">
        <title>Draft genome sequence of Micromonospora sp. strain STR1s_6.</title>
        <authorList>
            <person name="Karlyshev A."/>
            <person name="Jawad R."/>
        </authorList>
    </citation>
    <scope>NUCLEOTIDE SEQUENCE [LARGE SCALE GENOMIC DNA]</scope>
    <source>
        <strain evidence="2 3">STR1S-6</strain>
    </source>
</reference>
<sequence>MLAALTFVALPSLDVGLLASMIGLVLLLASAYLVFRRQINDPGRNVAAPTDA</sequence>
<dbReference type="RefSeq" id="WP_203150039.1">
    <property type="nucleotide sequence ID" value="NZ_JAEVHL010000113.1"/>
</dbReference>
<dbReference type="Proteomes" id="UP000622245">
    <property type="component" value="Unassembled WGS sequence"/>
</dbReference>
<keyword evidence="1" id="KW-0812">Transmembrane</keyword>
<evidence type="ECO:0000313" key="2">
    <source>
        <dbReference type="EMBL" id="MBM0277619.1"/>
    </source>
</evidence>
<feature type="transmembrane region" description="Helical" evidence="1">
    <location>
        <begin position="15"/>
        <end position="35"/>
    </location>
</feature>
<evidence type="ECO:0000256" key="1">
    <source>
        <dbReference type="SAM" id="Phobius"/>
    </source>
</evidence>
<protein>
    <submittedName>
        <fullName evidence="2">Uncharacterized protein</fullName>
    </submittedName>
</protein>
<keyword evidence="1" id="KW-1133">Transmembrane helix</keyword>